<accession>A0A1B8G660</accession>
<dbReference type="InterPro" id="IPR043047">
    <property type="entry name" value="Hri1_N_sf"/>
</dbReference>
<dbReference type="Pfam" id="PF16815">
    <property type="entry name" value="HRI1"/>
    <property type="match status" value="1"/>
</dbReference>
<comment type="similarity">
    <text evidence="3">Belongs to the HRI1 family.</text>
</comment>
<evidence type="ECO:0000256" key="4">
    <source>
        <dbReference type="ARBA" id="ARBA00017063"/>
    </source>
</evidence>
<evidence type="ECO:0000256" key="1">
    <source>
        <dbReference type="ARBA" id="ARBA00004123"/>
    </source>
</evidence>
<gene>
    <name evidence="7" type="ORF">VE01_10695</name>
</gene>
<comment type="subcellular location">
    <subcellularLocation>
        <location evidence="2">Cytoplasm</location>
    </subcellularLocation>
    <subcellularLocation>
        <location evidence="1">Nucleus</location>
    </subcellularLocation>
</comment>
<dbReference type="InterPro" id="IPR031818">
    <property type="entry name" value="Hri1"/>
</dbReference>
<organism evidence="7 8">
    <name type="scientific">Pseudogymnoascus verrucosus</name>
    <dbReference type="NCBI Taxonomy" id="342668"/>
    <lineage>
        <taxon>Eukaryota</taxon>
        <taxon>Fungi</taxon>
        <taxon>Dikarya</taxon>
        <taxon>Ascomycota</taxon>
        <taxon>Pezizomycotina</taxon>
        <taxon>Leotiomycetes</taxon>
        <taxon>Thelebolales</taxon>
        <taxon>Thelebolaceae</taxon>
        <taxon>Pseudogymnoascus</taxon>
    </lineage>
</organism>
<dbReference type="CDD" id="cd11692">
    <property type="entry name" value="HRI1_N_like"/>
    <property type="match status" value="1"/>
</dbReference>
<dbReference type="GO" id="GO:0005737">
    <property type="term" value="C:cytoplasm"/>
    <property type="evidence" value="ECO:0007669"/>
    <property type="project" value="UniProtKB-SubCell"/>
</dbReference>
<dbReference type="STRING" id="342668.A0A1B8G660"/>
<proteinExistence type="inferred from homology"/>
<evidence type="ECO:0000256" key="2">
    <source>
        <dbReference type="ARBA" id="ARBA00004496"/>
    </source>
</evidence>
<sequence>MAARLSTRISLRWVPDEPEELTNTLVMNVGGYFMDLRVNKADQSIDWAMAGERQILSKNPLKCRWIKAIDSLGPSDPDEGIFSPLPNGDDLETGSMPCAHKNDAVTDYEEVWRKLDLVPGPKRAWIIQTVEDSSHGGTFLGRVAGSFMALRQKDDLSFSVRSESLDENAQWNVIYAVGQVEGVPSFAEVGISEFEGEEEWKEGNIVSVLGTKYVVRAFEDLSSEMV</sequence>
<keyword evidence="6" id="KW-0539">Nucleus</keyword>
<evidence type="ECO:0000256" key="6">
    <source>
        <dbReference type="ARBA" id="ARBA00023242"/>
    </source>
</evidence>
<evidence type="ECO:0000256" key="3">
    <source>
        <dbReference type="ARBA" id="ARBA00005229"/>
    </source>
</evidence>
<dbReference type="RefSeq" id="XP_059319219.1">
    <property type="nucleotide sequence ID" value="XM_059464172.1"/>
</dbReference>
<evidence type="ECO:0000313" key="7">
    <source>
        <dbReference type="EMBL" id="OBT91313.2"/>
    </source>
</evidence>
<dbReference type="InterPro" id="IPR038744">
    <property type="entry name" value="Hri1_N"/>
</dbReference>
<reference evidence="8" key="2">
    <citation type="journal article" date="2018" name="Nat. Commun.">
        <title>Extreme sensitivity to ultraviolet light in the fungal pathogen causing white-nose syndrome of bats.</title>
        <authorList>
            <person name="Palmer J.M."/>
            <person name="Drees K.P."/>
            <person name="Foster J.T."/>
            <person name="Lindner D.L."/>
        </authorList>
    </citation>
    <scope>NUCLEOTIDE SEQUENCE [LARGE SCALE GENOMIC DNA]</scope>
    <source>
        <strain evidence="8">UAMH 10579</strain>
    </source>
</reference>
<name>A0A1B8G660_9PEZI</name>
<keyword evidence="8" id="KW-1185">Reference proteome</keyword>
<protein>
    <recommendedName>
        <fullName evidence="4">Protein HRI1</fullName>
    </recommendedName>
</protein>
<dbReference type="GO" id="GO:0005634">
    <property type="term" value="C:nucleus"/>
    <property type="evidence" value="ECO:0007669"/>
    <property type="project" value="UniProtKB-SubCell"/>
</dbReference>
<evidence type="ECO:0000256" key="5">
    <source>
        <dbReference type="ARBA" id="ARBA00022490"/>
    </source>
</evidence>
<dbReference type="AlphaFoldDB" id="A0A1B8G660"/>
<evidence type="ECO:0000313" key="8">
    <source>
        <dbReference type="Proteomes" id="UP000091956"/>
    </source>
</evidence>
<dbReference type="Gene3D" id="2.40.128.320">
    <property type="entry name" value="Protein HRI1, N-terminal domain"/>
    <property type="match status" value="1"/>
</dbReference>
<keyword evidence="5" id="KW-0963">Cytoplasm</keyword>
<dbReference type="GeneID" id="28844081"/>
<dbReference type="Proteomes" id="UP000091956">
    <property type="component" value="Unassembled WGS sequence"/>
</dbReference>
<reference evidence="7 8" key="1">
    <citation type="submission" date="2016-03" db="EMBL/GenBank/DDBJ databases">
        <title>Comparative genomics of Pseudogymnoascus destructans, the fungus causing white-nose syndrome of bats.</title>
        <authorList>
            <person name="Palmer J.M."/>
            <person name="Drees K.P."/>
            <person name="Foster J.T."/>
            <person name="Lindner D.L."/>
        </authorList>
    </citation>
    <scope>NUCLEOTIDE SEQUENCE [LARGE SCALE GENOMIC DNA]</scope>
    <source>
        <strain evidence="7 8">UAMH 10579</strain>
    </source>
</reference>
<dbReference type="EMBL" id="KV460311">
    <property type="protein sequence ID" value="OBT91313.2"/>
    <property type="molecule type" value="Genomic_DNA"/>
</dbReference>